<dbReference type="EMBL" id="CAJFDI010000001">
    <property type="protein sequence ID" value="CAD5207682.1"/>
    <property type="molecule type" value="Genomic_DNA"/>
</dbReference>
<dbReference type="EMBL" id="CAJFCV020000001">
    <property type="protein sequence ID" value="CAG9087099.1"/>
    <property type="molecule type" value="Genomic_DNA"/>
</dbReference>
<evidence type="ECO:0000313" key="2">
    <source>
        <dbReference type="EMBL" id="CAD5207682.1"/>
    </source>
</evidence>
<organism evidence="7 9">
    <name type="scientific">Bursaphelenchus xylophilus</name>
    <name type="common">Pinewood nematode worm</name>
    <name type="synonym">Aphelenchoides xylophilus</name>
    <dbReference type="NCBI Taxonomy" id="6326"/>
    <lineage>
        <taxon>Eukaryota</taxon>
        <taxon>Metazoa</taxon>
        <taxon>Ecdysozoa</taxon>
        <taxon>Nematoda</taxon>
        <taxon>Chromadorea</taxon>
        <taxon>Rhabditida</taxon>
        <taxon>Tylenchina</taxon>
        <taxon>Tylenchomorpha</taxon>
        <taxon>Aphelenchoidea</taxon>
        <taxon>Aphelenchoididae</taxon>
        <taxon>Bursaphelenchus</taxon>
    </lineage>
</organism>
<protein>
    <submittedName>
        <fullName evidence="2">(pine wood nematode) hypothetical protein</fullName>
    </submittedName>
</protein>
<feature type="region of interest" description="Disordered" evidence="1">
    <location>
        <begin position="248"/>
        <end position="268"/>
    </location>
</feature>
<dbReference type="Proteomes" id="UP000659654">
    <property type="component" value="Unassembled WGS sequence"/>
</dbReference>
<evidence type="ECO:0000313" key="3">
    <source>
        <dbReference type="EMBL" id="CAD5210829.1"/>
    </source>
</evidence>
<feature type="compositionally biased region" description="Basic residues" evidence="1">
    <location>
        <begin position="257"/>
        <end position="268"/>
    </location>
</feature>
<evidence type="ECO:0000313" key="4">
    <source>
        <dbReference type="EMBL" id="CAD5224647.1"/>
    </source>
</evidence>
<dbReference type="AlphaFoldDB" id="A0A1I7SIV5"/>
<dbReference type="EMBL" id="CAJFDI010000005">
    <property type="protein sequence ID" value="CAD5230988.1"/>
    <property type="molecule type" value="Genomic_DNA"/>
</dbReference>
<dbReference type="EMBL" id="CAJFDI010000004">
    <property type="protein sequence ID" value="CAD5224647.1"/>
    <property type="molecule type" value="Genomic_DNA"/>
</dbReference>
<evidence type="ECO:0000313" key="5">
    <source>
        <dbReference type="EMBL" id="CAD5230988.1"/>
    </source>
</evidence>
<dbReference type="Proteomes" id="UP000582659">
    <property type="component" value="Unassembled WGS sequence"/>
</dbReference>
<reference evidence="6" key="2">
    <citation type="submission" date="2020-08" db="EMBL/GenBank/DDBJ databases">
        <authorList>
            <person name="Kikuchi T."/>
        </authorList>
    </citation>
    <scope>NUCLEOTIDE SEQUENCE</scope>
    <source>
        <strain evidence="2">Ka4C1</strain>
    </source>
</reference>
<keyword evidence="8" id="KW-1185">Reference proteome</keyword>
<accession>A0A1I7SIV5</accession>
<dbReference type="Proteomes" id="UP000095284">
    <property type="component" value="Unplaced"/>
</dbReference>
<dbReference type="EMBL" id="CAJFCV020000005">
    <property type="protein sequence ID" value="CAG9122068.1"/>
    <property type="molecule type" value="Genomic_DNA"/>
</dbReference>
<evidence type="ECO:0000313" key="6">
    <source>
        <dbReference type="EMBL" id="CAG9078986.1"/>
    </source>
</evidence>
<evidence type="ECO:0000313" key="7">
    <source>
        <dbReference type="Proteomes" id="UP000095284"/>
    </source>
</evidence>
<dbReference type="WBParaSite" id="BXY_1297800.1">
    <property type="protein sequence ID" value="BXY_1297800.1"/>
    <property type="gene ID" value="BXY_1297800"/>
</dbReference>
<dbReference type="EMBL" id="CAJFCV020000001">
    <property type="protein sequence ID" value="CAG9078986.1"/>
    <property type="molecule type" value="Genomic_DNA"/>
</dbReference>
<dbReference type="EMBL" id="CAJFCV020000004">
    <property type="protein sequence ID" value="CAG9113484.1"/>
    <property type="molecule type" value="Genomic_DNA"/>
</dbReference>
<evidence type="ECO:0000313" key="8">
    <source>
        <dbReference type="Proteomes" id="UP000659654"/>
    </source>
</evidence>
<evidence type="ECO:0000313" key="9">
    <source>
        <dbReference type="WBParaSite" id="BXY_1297800.1"/>
    </source>
</evidence>
<dbReference type="EMBL" id="CAJFDI010000001">
    <property type="protein sequence ID" value="CAD5210829.1"/>
    <property type="molecule type" value="Genomic_DNA"/>
</dbReference>
<gene>
    <name evidence="5" type="ORF">BXYJ_LOCUS11256</name>
    <name evidence="3" type="ORF">BXYJ_LOCUS2124</name>
    <name evidence="2" type="ORF">BXYJ_LOCUS47</name>
    <name evidence="4" type="ORF">BXYJ_LOCUS8148</name>
</gene>
<name>A0A1I7SIV5_BURXY</name>
<proteinExistence type="predicted"/>
<sequence length="268" mass="30776">MAAPIMTEEERTRASFLINPMMDTTTSKTVVVQVLKTFNSEESRTICATDCFNNHITLEWPFPDFNMGGEAIYPGTLLKLDNTEVQKNLAEKVIFVDDTTVVKHLGGTTKRSEFYEMCQKARQEDKNTETVIILRIWKNNRPADGGPDMVINGADMFKRPIVIYVNAHNNVSKFSPLREGHVYDLKNVEKFPHNADDVHHKITPNSMITVLGIKNFSRQLNCQCINGEWKMTEVVFPHYVNKLPDYDEKNKENVTPKRAKMPLKQRKL</sequence>
<evidence type="ECO:0000256" key="1">
    <source>
        <dbReference type="SAM" id="MobiDB-lite"/>
    </source>
</evidence>
<reference evidence="9" key="1">
    <citation type="submission" date="2016-11" db="UniProtKB">
        <authorList>
            <consortium name="WormBaseParasite"/>
        </authorList>
    </citation>
    <scope>IDENTIFICATION</scope>
</reference>